<evidence type="ECO:0000313" key="4">
    <source>
        <dbReference type="EMBL" id="KUO00417.1"/>
    </source>
</evidence>
<protein>
    <recommendedName>
        <fullName evidence="6">Peptidase</fullName>
    </recommendedName>
</protein>
<feature type="chain" id="PRO_5007107463" description="Peptidase" evidence="3">
    <location>
        <begin position="47"/>
        <end position="447"/>
    </location>
</feature>
<keyword evidence="2" id="KW-0472">Membrane</keyword>
<dbReference type="STRING" id="661399.AQJ67_24290"/>
<dbReference type="AlphaFoldDB" id="A0A101TXL1"/>
<sequence length="447" mass="46086">MRRRRTAWWRRARVRRGHHAARARVAVVGALLLCMTAALPGAAALAAGTPSPYAFAPDAQFVPGATGTADAAPLTPGTTYRSSLPSDGEIYYSLELDAASDAYVSATAVPAAGSTIRPGDGVRVSVEDSDGRICSSDSETFGIVATARPLAAWAGREISVKPTRCATRGTYYVVLERVSTVTSAPDTWDLELFAVTEPSLEQTGATEAPEDWNSAPPAPLTGDAARRDGGSGFATAASIGNGVWSSAIEPGRTLFYKVPLDWGRQLNATAELGSSNSGEGSAGGALNLSLYNPVHGFVDEASATYDGRQKSAELDPLPPVAYENRYARSDPLNGMRFAGSYYLVVNLAAEVAEKYGEGPFQLTLRVGVEGASEAGPSYAGESEPKGLFQLGQAGTGGDQATSAAGGAGSGGDSAMTVLAVSGIGTGTVVLVVLGVWTMVARRRAAAL</sequence>
<feature type="region of interest" description="Disordered" evidence="1">
    <location>
        <begin position="373"/>
        <end position="407"/>
    </location>
</feature>
<evidence type="ECO:0000256" key="3">
    <source>
        <dbReference type="SAM" id="SignalP"/>
    </source>
</evidence>
<dbReference type="OrthoDB" id="4333421at2"/>
<name>A0A101TXL1_9ACTN</name>
<comment type="caution">
    <text evidence="4">The sequence shown here is derived from an EMBL/GenBank/DDBJ whole genome shotgun (WGS) entry which is preliminary data.</text>
</comment>
<keyword evidence="5" id="KW-1185">Reference proteome</keyword>
<dbReference type="Proteomes" id="UP000053429">
    <property type="component" value="Unassembled WGS sequence"/>
</dbReference>
<feature type="transmembrane region" description="Helical" evidence="2">
    <location>
        <begin position="417"/>
        <end position="439"/>
    </location>
</feature>
<organism evidence="4 5">
    <name type="scientific">Streptomyces caeruleatus</name>
    <dbReference type="NCBI Taxonomy" id="661399"/>
    <lineage>
        <taxon>Bacteria</taxon>
        <taxon>Bacillati</taxon>
        <taxon>Actinomycetota</taxon>
        <taxon>Actinomycetes</taxon>
        <taxon>Kitasatosporales</taxon>
        <taxon>Streptomycetaceae</taxon>
        <taxon>Streptomyces</taxon>
    </lineage>
</organism>
<dbReference type="EMBL" id="LMWY01000028">
    <property type="protein sequence ID" value="KUO00417.1"/>
    <property type="molecule type" value="Genomic_DNA"/>
</dbReference>
<feature type="signal peptide" evidence="3">
    <location>
        <begin position="1"/>
        <end position="46"/>
    </location>
</feature>
<keyword evidence="2" id="KW-1133">Transmembrane helix</keyword>
<proteinExistence type="predicted"/>
<evidence type="ECO:0008006" key="6">
    <source>
        <dbReference type="Google" id="ProtNLM"/>
    </source>
</evidence>
<evidence type="ECO:0000256" key="2">
    <source>
        <dbReference type="SAM" id="Phobius"/>
    </source>
</evidence>
<reference evidence="4 5" key="1">
    <citation type="submission" date="2015-10" db="EMBL/GenBank/DDBJ databases">
        <title>Draft genome sequence of Streptomyces caeruleatus NRRL B-24802, type strain for the species Streptomyces caeruleatus.</title>
        <authorList>
            <person name="Ruckert C."/>
            <person name="Winkler A."/>
            <person name="Kalinowski J."/>
            <person name="Kampfer P."/>
            <person name="Glaeser S."/>
        </authorList>
    </citation>
    <scope>NUCLEOTIDE SEQUENCE [LARGE SCALE GENOMIC DNA]</scope>
    <source>
        <strain evidence="4 5">NRRL B-24802</strain>
    </source>
</reference>
<evidence type="ECO:0000313" key="5">
    <source>
        <dbReference type="Proteomes" id="UP000053429"/>
    </source>
</evidence>
<keyword evidence="3" id="KW-0732">Signal</keyword>
<gene>
    <name evidence="4" type="ORF">AQJ67_24290</name>
</gene>
<keyword evidence="2" id="KW-0812">Transmembrane</keyword>
<accession>A0A101TXL1</accession>
<evidence type="ECO:0000256" key="1">
    <source>
        <dbReference type="SAM" id="MobiDB-lite"/>
    </source>
</evidence>